<feature type="non-terminal residue" evidence="1">
    <location>
        <position position="242"/>
    </location>
</feature>
<keyword evidence="2" id="KW-1185">Reference proteome</keyword>
<dbReference type="EMBL" id="JAULSW010000001">
    <property type="protein sequence ID" value="KAK3395069.1"/>
    <property type="molecule type" value="Genomic_DNA"/>
</dbReference>
<protein>
    <submittedName>
        <fullName evidence="1">Uncharacterized protein</fullName>
    </submittedName>
</protein>
<evidence type="ECO:0000313" key="1">
    <source>
        <dbReference type="EMBL" id="KAK3395069.1"/>
    </source>
</evidence>
<gene>
    <name evidence="1" type="ORF">B0H63DRAFT_387828</name>
</gene>
<reference evidence="1" key="2">
    <citation type="submission" date="2023-06" db="EMBL/GenBank/DDBJ databases">
        <authorList>
            <consortium name="Lawrence Berkeley National Laboratory"/>
            <person name="Haridas S."/>
            <person name="Hensen N."/>
            <person name="Bonometti L."/>
            <person name="Westerberg I."/>
            <person name="Brannstrom I.O."/>
            <person name="Guillou S."/>
            <person name="Cros-Aarteil S."/>
            <person name="Calhoun S."/>
            <person name="Kuo A."/>
            <person name="Mondo S."/>
            <person name="Pangilinan J."/>
            <person name="Riley R."/>
            <person name="LaButti K."/>
            <person name="Andreopoulos B."/>
            <person name="Lipzen A."/>
            <person name="Chen C."/>
            <person name="Yanf M."/>
            <person name="Daum C."/>
            <person name="Ng V."/>
            <person name="Clum A."/>
            <person name="Steindorff A."/>
            <person name="Ohm R."/>
            <person name="Martin F."/>
            <person name="Silar P."/>
            <person name="Natvig D."/>
            <person name="Lalanne C."/>
            <person name="Gautier V."/>
            <person name="Ament-velasquez S.L."/>
            <person name="Kruys A."/>
            <person name="Hutchinson M.I."/>
            <person name="Powell A.J."/>
            <person name="Barry K."/>
            <person name="Miller A.N."/>
            <person name="Grigoriev I.V."/>
            <person name="Debuchy R."/>
            <person name="Gladieux P."/>
            <person name="Thoren M.H."/>
            <person name="Johannesson H."/>
        </authorList>
    </citation>
    <scope>NUCLEOTIDE SEQUENCE</scope>
    <source>
        <strain evidence="1">CBS 232.78</strain>
    </source>
</reference>
<accession>A0AAE0P847</accession>
<organism evidence="1 2">
    <name type="scientific">Podospora didyma</name>
    <dbReference type="NCBI Taxonomy" id="330526"/>
    <lineage>
        <taxon>Eukaryota</taxon>
        <taxon>Fungi</taxon>
        <taxon>Dikarya</taxon>
        <taxon>Ascomycota</taxon>
        <taxon>Pezizomycotina</taxon>
        <taxon>Sordariomycetes</taxon>
        <taxon>Sordariomycetidae</taxon>
        <taxon>Sordariales</taxon>
        <taxon>Podosporaceae</taxon>
        <taxon>Podospora</taxon>
    </lineage>
</organism>
<reference evidence="1" key="1">
    <citation type="journal article" date="2023" name="Mol. Phylogenet. Evol.">
        <title>Genome-scale phylogeny and comparative genomics of the fungal order Sordariales.</title>
        <authorList>
            <person name="Hensen N."/>
            <person name="Bonometti L."/>
            <person name="Westerberg I."/>
            <person name="Brannstrom I.O."/>
            <person name="Guillou S."/>
            <person name="Cros-Aarteil S."/>
            <person name="Calhoun S."/>
            <person name="Haridas S."/>
            <person name="Kuo A."/>
            <person name="Mondo S."/>
            <person name="Pangilinan J."/>
            <person name="Riley R."/>
            <person name="LaButti K."/>
            <person name="Andreopoulos B."/>
            <person name="Lipzen A."/>
            <person name="Chen C."/>
            <person name="Yan M."/>
            <person name="Daum C."/>
            <person name="Ng V."/>
            <person name="Clum A."/>
            <person name="Steindorff A."/>
            <person name="Ohm R.A."/>
            <person name="Martin F."/>
            <person name="Silar P."/>
            <person name="Natvig D.O."/>
            <person name="Lalanne C."/>
            <person name="Gautier V."/>
            <person name="Ament-Velasquez S.L."/>
            <person name="Kruys A."/>
            <person name="Hutchinson M.I."/>
            <person name="Powell A.J."/>
            <person name="Barry K."/>
            <person name="Miller A.N."/>
            <person name="Grigoriev I.V."/>
            <person name="Debuchy R."/>
            <person name="Gladieux P."/>
            <person name="Hiltunen Thoren M."/>
            <person name="Johannesson H."/>
        </authorList>
    </citation>
    <scope>NUCLEOTIDE SEQUENCE</scope>
    <source>
        <strain evidence="1">CBS 232.78</strain>
    </source>
</reference>
<sequence>SVASYVSTLDLFNIALTNRANHTSILGSPDFFRDVLRRDCLCDGYGLRDRQNFSGQHALTEENGSSFTRWDEPIEVRLYNLKCDEADALPCRVCSFNVCEECRDSPRLNRHDEQPSRRPHLANDGATYMTGFSPPCDTKMEDEVRGKFLHELCDCDIFHRWVFQKCACEERVAATAYFEEHTSKIPAYTYKALGDKNTNTQKIRRYEDIFYIYSPCGANVPKKSRLRCSFCKRQHLPRHQWH</sequence>
<name>A0AAE0P847_9PEZI</name>
<evidence type="ECO:0000313" key="2">
    <source>
        <dbReference type="Proteomes" id="UP001285441"/>
    </source>
</evidence>
<proteinExistence type="predicted"/>
<comment type="caution">
    <text evidence="1">The sequence shown here is derived from an EMBL/GenBank/DDBJ whole genome shotgun (WGS) entry which is preliminary data.</text>
</comment>
<dbReference type="Proteomes" id="UP001285441">
    <property type="component" value="Unassembled WGS sequence"/>
</dbReference>
<dbReference type="AlphaFoldDB" id="A0AAE0P847"/>